<dbReference type="PROSITE" id="PS52029">
    <property type="entry name" value="LD_TPASE"/>
    <property type="match status" value="1"/>
</dbReference>
<dbReference type="NCBIfam" id="NF004787">
    <property type="entry name" value="PRK06132.1-4"/>
    <property type="match status" value="1"/>
</dbReference>
<keyword evidence="4 7" id="KW-0133">Cell shape</keyword>
<evidence type="ECO:0000256" key="6">
    <source>
        <dbReference type="ARBA" id="ARBA00023316"/>
    </source>
</evidence>
<dbReference type="Gene3D" id="2.40.440.10">
    <property type="entry name" value="L,D-transpeptidase catalytic domain-like"/>
    <property type="match status" value="1"/>
</dbReference>
<dbReference type="InterPro" id="IPR005490">
    <property type="entry name" value="LD_TPept_cat_dom"/>
</dbReference>
<dbReference type="SUPFAM" id="SSF141523">
    <property type="entry name" value="L,D-transpeptidase catalytic domain-like"/>
    <property type="match status" value="1"/>
</dbReference>
<dbReference type="EMBL" id="JAFEUP010000002">
    <property type="protein sequence ID" value="MBM7060369.1"/>
    <property type="molecule type" value="Genomic_DNA"/>
</dbReference>
<evidence type="ECO:0000313" key="10">
    <source>
        <dbReference type="EMBL" id="MBM7060369.1"/>
    </source>
</evidence>
<evidence type="ECO:0000313" key="11">
    <source>
        <dbReference type="Proteomes" id="UP000717995"/>
    </source>
</evidence>
<reference evidence="10 11" key="1">
    <citation type="submission" date="2021-02" db="EMBL/GenBank/DDBJ databases">
        <authorList>
            <person name="Lee D.-H."/>
        </authorList>
    </citation>
    <scope>NUCLEOTIDE SEQUENCE [LARGE SCALE GENOMIC DNA]</scope>
    <source>
        <strain evidence="10 11">UL073</strain>
    </source>
</reference>
<accession>A0ABS2IB63</accession>
<keyword evidence="11" id="KW-1185">Reference proteome</keyword>
<dbReference type="PANTHER" id="PTHR30582:SF2">
    <property type="entry name" value="L,D-TRANSPEPTIDASE YCIB-RELATED"/>
    <property type="match status" value="1"/>
</dbReference>
<dbReference type="InterPro" id="IPR038063">
    <property type="entry name" value="Transpep_catalytic_dom"/>
</dbReference>
<dbReference type="Proteomes" id="UP000717995">
    <property type="component" value="Unassembled WGS sequence"/>
</dbReference>
<sequence>MKQLLVALTLIFATLSVASPLQAPTTDELRSRLNALKPGQFLWLPQVSPQGPVTVVVSLTEQRAYVYRNGVAIGVSTVSTGKHGHDTPTGVFTILQKSVNHHSDLYNSAPMPYMQRLTWDGIALHAGNLPGYPASHGCVRMPAEFAKKLYAITGFSTTTVVISDVNSAPVEVYHPGLIAPLVGNGKVEGAPLVAGDSYLNDPGEAKGPLSILISRADLRAYVFRGGQLIGAAPVVAQSASQRHGMAVFSLLQKPTATEFDPAPPLRWSAVQLSNPEFGSTPQDQLGQISVDPEFLRKLHQAMDVGTTLAITDLRSTQDTRSDGHLTVISTDEADKVVPSVKK</sequence>
<dbReference type="PIRSF" id="PIRSF029342">
    <property type="entry name" value="UCP029342_ErfK/YbiS/YcfS/YnhG"/>
    <property type="match status" value="1"/>
</dbReference>
<feature type="active site" description="Proton donor/acceptor" evidence="7">
    <location>
        <position position="125"/>
    </location>
</feature>
<dbReference type="CDD" id="cd16913">
    <property type="entry name" value="YkuD_like"/>
    <property type="match status" value="1"/>
</dbReference>
<comment type="caution">
    <text evidence="10">The sequence shown here is derived from an EMBL/GenBank/DDBJ whole genome shotgun (WGS) entry which is preliminary data.</text>
</comment>
<keyword evidence="5 7" id="KW-0573">Peptidoglycan synthesis</keyword>
<feature type="chain" id="PRO_5047367959" evidence="8">
    <location>
        <begin position="24"/>
        <end position="342"/>
    </location>
</feature>
<feature type="signal peptide" evidence="8">
    <location>
        <begin position="1"/>
        <end position="23"/>
    </location>
</feature>
<dbReference type="PANTHER" id="PTHR30582">
    <property type="entry name" value="L,D-TRANSPEPTIDASE"/>
    <property type="match status" value="1"/>
</dbReference>
<evidence type="ECO:0000256" key="1">
    <source>
        <dbReference type="ARBA" id="ARBA00004752"/>
    </source>
</evidence>
<feature type="active site" description="Nucleophile" evidence="7">
    <location>
        <position position="138"/>
    </location>
</feature>
<evidence type="ECO:0000256" key="3">
    <source>
        <dbReference type="ARBA" id="ARBA00022679"/>
    </source>
</evidence>
<protein>
    <submittedName>
        <fullName evidence="10">L,D-transpeptidase</fullName>
    </submittedName>
</protein>
<name>A0ABS2IB63_9GAMM</name>
<keyword evidence="8" id="KW-0732">Signal</keyword>
<evidence type="ECO:0000256" key="5">
    <source>
        <dbReference type="ARBA" id="ARBA00022984"/>
    </source>
</evidence>
<dbReference type="RefSeq" id="WP_204915492.1">
    <property type="nucleotide sequence ID" value="NZ_JAFEUP010000002.1"/>
</dbReference>
<proteinExistence type="inferred from homology"/>
<evidence type="ECO:0000256" key="7">
    <source>
        <dbReference type="PROSITE-ProRule" id="PRU01373"/>
    </source>
</evidence>
<keyword evidence="6 7" id="KW-0961">Cell wall biogenesis/degradation</keyword>
<organism evidence="10 11">
    <name type="scientific">Zestomonas insulae</name>
    <dbReference type="NCBI Taxonomy" id="2809017"/>
    <lineage>
        <taxon>Bacteria</taxon>
        <taxon>Pseudomonadati</taxon>
        <taxon>Pseudomonadota</taxon>
        <taxon>Gammaproteobacteria</taxon>
        <taxon>Pseudomonadales</taxon>
        <taxon>Pseudomonadaceae</taxon>
        <taxon>Zestomonas</taxon>
    </lineage>
</organism>
<evidence type="ECO:0000256" key="4">
    <source>
        <dbReference type="ARBA" id="ARBA00022960"/>
    </source>
</evidence>
<dbReference type="InterPro" id="IPR016915">
    <property type="entry name" value="UCP029342"/>
</dbReference>
<dbReference type="Pfam" id="PF03734">
    <property type="entry name" value="YkuD"/>
    <property type="match status" value="1"/>
</dbReference>
<comment type="similarity">
    <text evidence="2">Belongs to the YkuD family.</text>
</comment>
<dbReference type="InterPro" id="IPR050979">
    <property type="entry name" value="LD-transpeptidase"/>
</dbReference>
<keyword evidence="3" id="KW-0808">Transferase</keyword>
<feature type="domain" description="L,D-TPase catalytic" evidence="9">
    <location>
        <begin position="53"/>
        <end position="163"/>
    </location>
</feature>
<evidence type="ECO:0000256" key="8">
    <source>
        <dbReference type="SAM" id="SignalP"/>
    </source>
</evidence>
<dbReference type="NCBIfam" id="NF004785">
    <property type="entry name" value="PRK06132.1-2"/>
    <property type="match status" value="1"/>
</dbReference>
<evidence type="ECO:0000259" key="9">
    <source>
        <dbReference type="PROSITE" id="PS52029"/>
    </source>
</evidence>
<comment type="pathway">
    <text evidence="1 7">Cell wall biogenesis; peptidoglycan biosynthesis.</text>
</comment>
<evidence type="ECO:0000256" key="2">
    <source>
        <dbReference type="ARBA" id="ARBA00005992"/>
    </source>
</evidence>
<gene>
    <name evidence="10" type="ORF">JQX08_06595</name>
</gene>